<evidence type="ECO:0000313" key="2">
    <source>
        <dbReference type="Proteomes" id="UP001364695"/>
    </source>
</evidence>
<accession>A0ACC6P2Y2</accession>
<keyword evidence="2" id="KW-1185">Reference proteome</keyword>
<proteinExistence type="predicted"/>
<protein>
    <submittedName>
        <fullName evidence="1">Type I secretion system permease/ATPase</fullName>
    </submittedName>
</protein>
<comment type="caution">
    <text evidence="1">The sequence shown here is derived from an EMBL/GenBank/DDBJ whole genome shotgun (WGS) entry which is preliminary data.</text>
</comment>
<reference evidence="1" key="1">
    <citation type="submission" date="2023-10" db="EMBL/GenBank/DDBJ databases">
        <title>Amphibacter perezi, gen. nov., sp. nov. a novel taxa of the family Comamonadaceae, class Betaproteobacteria isolated from the skin microbiota of Pelophylax perezi from different populations.</title>
        <authorList>
            <person name="Costa S."/>
            <person name="Proenca D.N."/>
            <person name="Lopes I."/>
            <person name="Morais P.V."/>
        </authorList>
    </citation>
    <scope>NUCLEOTIDE SEQUENCE</scope>
    <source>
        <strain evidence="1">SL12-8</strain>
    </source>
</reference>
<organism evidence="1 2">
    <name type="scientific">Amphibiibacter pelophylacis</name>
    <dbReference type="NCBI Taxonomy" id="1799477"/>
    <lineage>
        <taxon>Bacteria</taxon>
        <taxon>Pseudomonadati</taxon>
        <taxon>Pseudomonadota</taxon>
        <taxon>Betaproteobacteria</taxon>
        <taxon>Burkholderiales</taxon>
        <taxon>Sphaerotilaceae</taxon>
        <taxon>Amphibiibacter</taxon>
    </lineage>
</organism>
<sequence>MNPDPLLDCLVEICRLNGQKASRAALTAGLPLVQGMMTPSLAERALGKVGMSGRLQRQSLERIDRTVFPVVLMLKDNKACVLQTLDPERGECRVLMPETGQGAVVLPLAELQSRYTGVVLFVRPHFRFDSSTQETRKTLSGHWFWSAIFSQRFVYKDVLWAAMLVNCFALAMPLFTMNVYDRVVPNNAIETLWALALGVGLILLSDLVMRKMRSKFVDEASARIDVQISATLMERVLGMRLEGRPASVGSFASNLRGFEQVRDFIASSTVTALIDLPFALLFLAVMFWISPYIVAPVIIAFIIILIVGYMLQHRLHELSETTYRAAAMRNATLIESLSGIETIKSQGAEGTIQGKWESANVFLAKTNVRMRSISSGATYMTSWMMQMVSVVTVCIGVFLISEREMTMGALIAANMLGGRALAPAGQIVGLLMQYQGARTALEGLEKIMASPIERPEGTTFIHRRELTGLIEFRGVSFNYPNRDDAALDNINLKIKPGERVALIGRIGSGKSTIQRLIMGLYQPTDGAVLLDGIDLRQLDPADVRRNQAYVSQDVTLFQGTLRTNVAYGLPYADDNAVIEAADIAGLTEYINRHPKGFDMEVGERGDLLSGGQRQSVGIARAVLNNAPILLLDEPTSAMDFSTEATITKRLTTFAQDKTVVLVTHRTSLLSMVDRVVVLDAGRIVADGPRDRILEALQTGRIARAA</sequence>
<name>A0ACC6P2Y2_9BURK</name>
<gene>
    <name evidence="1" type="ORF">RV045_09160</name>
</gene>
<dbReference type="EMBL" id="JAWDIE010000012">
    <property type="protein sequence ID" value="MEJ7138595.1"/>
    <property type="molecule type" value="Genomic_DNA"/>
</dbReference>
<dbReference type="Proteomes" id="UP001364695">
    <property type="component" value="Unassembled WGS sequence"/>
</dbReference>
<evidence type="ECO:0000313" key="1">
    <source>
        <dbReference type="EMBL" id="MEJ7138595.1"/>
    </source>
</evidence>